<reference evidence="1 2" key="1">
    <citation type="journal article" date="2020" name="ISME J.">
        <title>Comparative genomics reveals insights into cyanobacterial evolution and habitat adaptation.</title>
        <authorList>
            <person name="Chen M.Y."/>
            <person name="Teng W.K."/>
            <person name="Zhao L."/>
            <person name="Hu C.X."/>
            <person name="Zhou Y.K."/>
            <person name="Han B.P."/>
            <person name="Song L.R."/>
            <person name="Shu W.S."/>
        </authorList>
    </citation>
    <scope>NUCLEOTIDE SEQUENCE [LARGE SCALE GENOMIC DNA]</scope>
    <source>
        <strain evidence="1 2">FACHB-1050</strain>
    </source>
</reference>
<comment type="caution">
    <text evidence="1">The sequence shown here is derived from an EMBL/GenBank/DDBJ whole genome shotgun (WGS) entry which is preliminary data.</text>
</comment>
<organism evidence="1 2">
    <name type="scientific">Phormidium tenue FACHB-1050</name>
    <dbReference type="NCBI Taxonomy" id="2692857"/>
    <lineage>
        <taxon>Bacteria</taxon>
        <taxon>Bacillati</taxon>
        <taxon>Cyanobacteriota</taxon>
        <taxon>Cyanophyceae</taxon>
        <taxon>Oscillatoriophycideae</taxon>
        <taxon>Oscillatoriales</taxon>
        <taxon>Oscillatoriaceae</taxon>
        <taxon>Phormidium</taxon>
    </lineage>
</organism>
<evidence type="ECO:0000313" key="1">
    <source>
        <dbReference type="EMBL" id="MBD2315266.1"/>
    </source>
</evidence>
<sequence>MRILFDQGTPVPLRQYLIEHVVTTAYEEGWSNLSNGDLLKSAEDKGYQILVTTDRNLRYQQNLSDRQIAIVVLLSTSWPKIRIQTDKVCGVINVIKLGDYVEISI</sequence>
<keyword evidence="2" id="KW-1185">Reference proteome</keyword>
<dbReference type="RefSeq" id="WP_190575239.1">
    <property type="nucleotide sequence ID" value="NZ_CAWPQU010000001.1"/>
</dbReference>
<name>A0ABR8C3Y2_9CYAN</name>
<gene>
    <name evidence="1" type="ORF">H6G05_00190</name>
</gene>
<accession>A0ABR8C3Y2</accession>
<dbReference type="Proteomes" id="UP000618445">
    <property type="component" value="Unassembled WGS sequence"/>
</dbReference>
<proteinExistence type="predicted"/>
<evidence type="ECO:0008006" key="3">
    <source>
        <dbReference type="Google" id="ProtNLM"/>
    </source>
</evidence>
<evidence type="ECO:0000313" key="2">
    <source>
        <dbReference type="Proteomes" id="UP000618445"/>
    </source>
</evidence>
<dbReference type="EMBL" id="JACJQY010000001">
    <property type="protein sequence ID" value="MBD2315266.1"/>
    <property type="molecule type" value="Genomic_DNA"/>
</dbReference>
<protein>
    <recommendedName>
        <fullName evidence="3">DUF5615 domain-containing protein</fullName>
    </recommendedName>
</protein>